<proteinExistence type="predicted"/>
<evidence type="ECO:0000313" key="2">
    <source>
        <dbReference type="Proteomes" id="UP001596242"/>
    </source>
</evidence>
<dbReference type="Proteomes" id="UP001596242">
    <property type="component" value="Unassembled WGS sequence"/>
</dbReference>
<accession>A0ABW1M1X5</accession>
<dbReference type="EMBL" id="JBHSPT010000037">
    <property type="protein sequence ID" value="MFC6057087.1"/>
    <property type="molecule type" value="Genomic_DNA"/>
</dbReference>
<comment type="caution">
    <text evidence="1">The sequence shown here is derived from an EMBL/GenBank/DDBJ whole genome shotgun (WGS) entry which is preliminary data.</text>
</comment>
<organism evidence="1 2">
    <name type="scientific">Streptomyces pratens</name>
    <dbReference type="NCBI Taxonomy" id="887456"/>
    <lineage>
        <taxon>Bacteria</taxon>
        <taxon>Bacillati</taxon>
        <taxon>Actinomycetota</taxon>
        <taxon>Actinomycetes</taxon>
        <taxon>Kitasatosporales</taxon>
        <taxon>Streptomycetaceae</taxon>
        <taxon>Streptomyces</taxon>
    </lineage>
</organism>
<gene>
    <name evidence="1" type="ORF">ACFP50_16900</name>
</gene>
<dbReference type="RefSeq" id="WP_386398160.1">
    <property type="nucleotide sequence ID" value="NZ_JBHSPT010000037.1"/>
</dbReference>
<evidence type="ECO:0000313" key="1">
    <source>
        <dbReference type="EMBL" id="MFC6057087.1"/>
    </source>
</evidence>
<keyword evidence="2" id="KW-1185">Reference proteome</keyword>
<reference evidence="2" key="1">
    <citation type="journal article" date="2019" name="Int. J. Syst. Evol. Microbiol.">
        <title>The Global Catalogue of Microorganisms (GCM) 10K type strain sequencing project: providing services to taxonomists for standard genome sequencing and annotation.</title>
        <authorList>
            <consortium name="The Broad Institute Genomics Platform"/>
            <consortium name="The Broad Institute Genome Sequencing Center for Infectious Disease"/>
            <person name="Wu L."/>
            <person name="Ma J."/>
        </authorList>
    </citation>
    <scope>NUCLEOTIDE SEQUENCE [LARGE SCALE GENOMIC DNA]</scope>
    <source>
        <strain evidence="2">JCM 12763</strain>
    </source>
</reference>
<sequence length="49" mass="5115">MVEPGALELRLAASSAGIRHTARLTLTGPLRELGPDRRLVCGTEVSDGA</sequence>
<protein>
    <submittedName>
        <fullName evidence="1">Uncharacterized protein</fullName>
    </submittedName>
</protein>
<name>A0ABW1M1X5_9ACTN</name>